<dbReference type="GO" id="GO:0051539">
    <property type="term" value="F:4 iron, 4 sulfur cluster binding"/>
    <property type="evidence" value="ECO:0007669"/>
    <property type="project" value="UniProtKB-KW"/>
</dbReference>
<dbReference type="PANTHER" id="PTHR24960">
    <property type="entry name" value="PHOTOSYSTEM I IRON-SULFUR CENTER-RELATED"/>
    <property type="match status" value="1"/>
</dbReference>
<keyword evidence="7" id="KW-1278">Translocase</keyword>
<evidence type="ECO:0000256" key="3">
    <source>
        <dbReference type="ARBA" id="ARBA00005404"/>
    </source>
</evidence>
<evidence type="ECO:0000256" key="5">
    <source>
        <dbReference type="ARBA" id="ARBA00022714"/>
    </source>
</evidence>
<dbReference type="InterPro" id="IPR017900">
    <property type="entry name" value="4Fe4S_Fe_S_CS"/>
</dbReference>
<feature type="domain" description="4Fe-4S His(Cys)3-ligated-type" evidence="15">
    <location>
        <begin position="78"/>
        <end position="117"/>
    </location>
</feature>
<dbReference type="GO" id="GO:0046872">
    <property type="term" value="F:metal ion binding"/>
    <property type="evidence" value="ECO:0007669"/>
    <property type="project" value="UniProtKB-KW"/>
</dbReference>
<dbReference type="PROSITE" id="PS00198">
    <property type="entry name" value="4FE4S_FER_1"/>
    <property type="match status" value="1"/>
</dbReference>
<evidence type="ECO:0000259" key="13">
    <source>
        <dbReference type="PROSITE" id="PS51085"/>
    </source>
</evidence>
<dbReference type="InterPro" id="IPR017896">
    <property type="entry name" value="4Fe4S_Fe-S-bd"/>
</dbReference>
<dbReference type="Pfam" id="PF10588">
    <property type="entry name" value="NADH-G_4Fe-4S_3"/>
    <property type="match status" value="1"/>
</dbReference>
<dbReference type="STRING" id="366522.GCA_001548055_02619"/>
<dbReference type="PROSITE" id="PS51085">
    <property type="entry name" value="2FE2S_FER_2"/>
    <property type="match status" value="1"/>
</dbReference>
<evidence type="ECO:0000256" key="1">
    <source>
        <dbReference type="ARBA" id="ARBA00001966"/>
    </source>
</evidence>
<dbReference type="InterPro" id="IPR019574">
    <property type="entry name" value="NADH_UbQ_OxRdtase_Gsu_4Fe4S-bd"/>
</dbReference>
<evidence type="ECO:0000313" key="16">
    <source>
        <dbReference type="EMBL" id="DAB36108.1"/>
    </source>
</evidence>
<dbReference type="CDD" id="cd00207">
    <property type="entry name" value="fer2"/>
    <property type="match status" value="1"/>
</dbReference>
<comment type="cofactor">
    <cofactor evidence="1">
        <name>[4Fe-4S] cluster</name>
        <dbReference type="ChEBI" id="CHEBI:49883"/>
    </cofactor>
</comment>
<dbReference type="AlphaFoldDB" id="A0A2D3W6S0"/>
<evidence type="ECO:0000259" key="14">
    <source>
        <dbReference type="PROSITE" id="PS51379"/>
    </source>
</evidence>
<dbReference type="PROSITE" id="PS51839">
    <property type="entry name" value="4FE4S_HC3"/>
    <property type="match status" value="1"/>
</dbReference>
<evidence type="ECO:0000256" key="8">
    <source>
        <dbReference type="ARBA" id="ARBA00023004"/>
    </source>
</evidence>
<evidence type="ECO:0000256" key="2">
    <source>
        <dbReference type="ARBA" id="ARBA00004370"/>
    </source>
</evidence>
<dbReference type="SUPFAM" id="SSF54862">
    <property type="entry name" value="4Fe-4S ferredoxins"/>
    <property type="match status" value="1"/>
</dbReference>
<evidence type="ECO:0000256" key="9">
    <source>
        <dbReference type="ARBA" id="ARBA00023014"/>
    </source>
</evidence>
<dbReference type="Proteomes" id="UP000231638">
    <property type="component" value="Unassembled WGS sequence"/>
</dbReference>
<dbReference type="InterPro" id="IPR001041">
    <property type="entry name" value="2Fe-2S_ferredoxin-type"/>
</dbReference>
<dbReference type="NCBIfam" id="NF006305">
    <property type="entry name" value="PRK08493.1"/>
    <property type="match status" value="1"/>
</dbReference>
<dbReference type="GO" id="GO:0016491">
    <property type="term" value="F:oxidoreductase activity"/>
    <property type="evidence" value="ECO:0007669"/>
    <property type="project" value="InterPro"/>
</dbReference>
<comment type="similarity">
    <text evidence="3">Belongs to the complex I 75 kDa subunit family.</text>
</comment>
<keyword evidence="4" id="KW-0004">4Fe-4S</keyword>
<dbReference type="PROSITE" id="PS51379">
    <property type="entry name" value="4FE4S_FER_2"/>
    <property type="match status" value="2"/>
</dbReference>
<dbReference type="EMBL" id="DLUG01000175">
    <property type="protein sequence ID" value="DAB36108.1"/>
    <property type="molecule type" value="Genomic_DNA"/>
</dbReference>
<dbReference type="SUPFAM" id="SSF54292">
    <property type="entry name" value="2Fe-2S ferredoxin-like"/>
    <property type="match status" value="1"/>
</dbReference>
<accession>A0A2D3W6S0</accession>
<dbReference type="GO" id="GO:0051537">
    <property type="term" value="F:2 iron, 2 sulfur cluster binding"/>
    <property type="evidence" value="ECO:0007669"/>
    <property type="project" value="UniProtKB-KW"/>
</dbReference>
<keyword evidence="9" id="KW-0411">Iron-sulfur</keyword>
<evidence type="ECO:0000259" key="15">
    <source>
        <dbReference type="PROSITE" id="PS51839"/>
    </source>
</evidence>
<dbReference type="Pfam" id="PF12838">
    <property type="entry name" value="Fer4_7"/>
    <property type="match status" value="1"/>
</dbReference>
<keyword evidence="11" id="KW-0472">Membrane</keyword>
<feature type="domain" description="2Fe-2S ferredoxin-type" evidence="13">
    <location>
        <begin position="2"/>
        <end position="78"/>
    </location>
</feature>
<keyword evidence="6" id="KW-0479">Metal-binding</keyword>
<evidence type="ECO:0000313" key="17">
    <source>
        <dbReference type="Proteomes" id="UP000231638"/>
    </source>
</evidence>
<dbReference type="Gene3D" id="3.30.70.20">
    <property type="match status" value="1"/>
</dbReference>
<keyword evidence="10" id="KW-0520">NAD</keyword>
<comment type="caution">
    <text evidence="16">The sequence shown here is derived from an EMBL/GenBank/DDBJ whole genome shotgun (WGS) entry which is preliminary data.</text>
</comment>
<reference evidence="16 17" key="1">
    <citation type="journal article" date="2017" name="Front. Microbiol.">
        <title>Comparative Genomic Analysis of the Class Epsilonproteobacteria and Proposed Reclassification to Epsilonbacteraeota (phyl. nov.).</title>
        <authorList>
            <person name="Waite D.W."/>
            <person name="Vanwonterghem I."/>
            <person name="Rinke C."/>
            <person name="Parks D.H."/>
            <person name="Zhang Y."/>
            <person name="Takai K."/>
            <person name="Sievert S.M."/>
            <person name="Simon J."/>
            <person name="Campbell B.J."/>
            <person name="Hanson T.E."/>
            <person name="Woyke T."/>
            <person name="Klotz M.G."/>
            <person name="Hugenholtz P."/>
        </authorList>
    </citation>
    <scope>NUCLEOTIDE SEQUENCE [LARGE SCALE GENOMIC DNA]</scope>
    <source>
        <strain evidence="16">UBA11420</strain>
    </source>
</reference>
<dbReference type="InterPro" id="IPR036010">
    <property type="entry name" value="2Fe-2S_ferredoxin-like_sf"/>
</dbReference>
<dbReference type="Gene3D" id="3.10.20.740">
    <property type="match status" value="1"/>
</dbReference>
<comment type="subcellular location">
    <subcellularLocation>
        <location evidence="2">Membrane</location>
    </subcellularLocation>
</comment>
<keyword evidence="8" id="KW-0408">Iron</keyword>
<evidence type="ECO:0000256" key="11">
    <source>
        <dbReference type="ARBA" id="ARBA00023136"/>
    </source>
</evidence>
<evidence type="ECO:0000256" key="7">
    <source>
        <dbReference type="ARBA" id="ARBA00022967"/>
    </source>
</evidence>
<evidence type="ECO:0000256" key="6">
    <source>
        <dbReference type="ARBA" id="ARBA00022723"/>
    </source>
</evidence>
<dbReference type="SMART" id="SM00929">
    <property type="entry name" value="NADH-G_4Fe-4S_3"/>
    <property type="match status" value="1"/>
</dbReference>
<evidence type="ECO:0000256" key="12">
    <source>
        <dbReference type="ARBA" id="ARBA00034078"/>
    </source>
</evidence>
<dbReference type="FunFam" id="3.10.20.740:FF:000004">
    <property type="entry name" value="NADH-quinone oxidoreductase"/>
    <property type="match status" value="1"/>
</dbReference>
<name>A0A2D3W6S0_9BACT</name>
<sequence length="825" mass="91005">MSEVVITIDGKECKAQEGEYVLGVARRNGIFIPALCYVTGCSPTLACRLCLVDIDGKRAYSCNAKAKEGMQIMTSSEEIEKERRAIMEIYDINHPLECGVCDQSGECELQNYTLHMGVDSQRHCIADTHRPTKNWGKIHYDASLCIVCERCVTVCKDMIGESALKTTPRGGAELDKAWKDKTEKDAYAMWNKLQKSIIGVASGAESLDCTQCGECTAVCPVGALVGTDFQYTSNAWELKKIPAANPHSSDCSLLYYDVKHTGIHDAKPKIYRVSSEHNYAPLHAAARYGFDFQNEVEGKDEAAFRKVVELLKTKVDTIAFDSYITNEEALILQKLKEKYGYKLVNKDAKAYQDFLKAYASTSGKSLYGGDLESVKASNFVVSFGGAIKTDSPNAGYAMNNALVMNKGAGLYFHPIFDPIVAGYSKNLLSITHKIGAEEAIAYLLLDLFGDKERMPQGLKTYLNSFHTVEKKKIQESVKEEIKEMLKDEESGEEKEVVKSVTKTIEKEIEVDTNALVAMIGAQDDLLEAITKLLDKKDRFSLIAGADLYTHPRANNIAALLGLIERLTPFEVLIVPSRTNTLGVALTCELEDAQGNFTLGYNVQGDVTLSALGKGDLAMPALNQQEGTFTSMNKRVVPTNAALAFNGYCLNDVANALGLDAEWTIDYTPLLPSEKGFKAEKFDALPNRFENDGTEQRGYLLTMHDLTCHDEVEPIENLTCQGSDFVYNANPVHQFSAFTNQAHQLNEAGALYASAAFLEAKNLKNNDTVVLENKEGDRLVIAVKEDKTLGGMIPYLPSFDTKIDTTPFFKTGYRFADVTIKGVHHV</sequence>
<organism evidence="16 17">
    <name type="scientific">Sulfurospirillum cavolei</name>
    <dbReference type="NCBI Taxonomy" id="366522"/>
    <lineage>
        <taxon>Bacteria</taxon>
        <taxon>Pseudomonadati</taxon>
        <taxon>Campylobacterota</taxon>
        <taxon>Epsilonproteobacteria</taxon>
        <taxon>Campylobacterales</taxon>
        <taxon>Sulfurospirillaceae</taxon>
        <taxon>Sulfurospirillum</taxon>
    </lineage>
</organism>
<comment type="cofactor">
    <cofactor evidence="12">
        <name>[2Fe-2S] cluster</name>
        <dbReference type="ChEBI" id="CHEBI:190135"/>
    </cofactor>
</comment>
<keyword evidence="5" id="KW-0001">2Fe-2S</keyword>
<evidence type="ECO:0000256" key="4">
    <source>
        <dbReference type="ARBA" id="ARBA00022485"/>
    </source>
</evidence>
<gene>
    <name evidence="16" type="ORF">CFH80_06620</name>
</gene>
<feature type="domain" description="4Fe-4S ferredoxin-type" evidence="14">
    <location>
        <begin position="199"/>
        <end position="229"/>
    </location>
</feature>
<proteinExistence type="inferred from homology"/>
<dbReference type="PANTHER" id="PTHR24960:SF84">
    <property type="entry name" value="HYDROGENASE SUBUNIT"/>
    <property type="match status" value="1"/>
</dbReference>
<dbReference type="GO" id="GO:0016020">
    <property type="term" value="C:membrane"/>
    <property type="evidence" value="ECO:0007669"/>
    <property type="project" value="UniProtKB-SubCell"/>
</dbReference>
<feature type="domain" description="4Fe-4S ferredoxin-type" evidence="14">
    <location>
        <begin position="136"/>
        <end position="164"/>
    </location>
</feature>
<dbReference type="Pfam" id="PF13510">
    <property type="entry name" value="Fer2_4"/>
    <property type="match status" value="1"/>
</dbReference>
<dbReference type="InterPro" id="IPR050157">
    <property type="entry name" value="PSI_iron-sulfur_center"/>
</dbReference>
<protein>
    <submittedName>
        <fullName evidence="16">Ferredoxin</fullName>
    </submittedName>
</protein>
<dbReference type="SUPFAM" id="SSF53706">
    <property type="entry name" value="Formate dehydrogenase/DMSO reductase, domains 1-3"/>
    <property type="match status" value="1"/>
</dbReference>
<evidence type="ECO:0000256" key="10">
    <source>
        <dbReference type="ARBA" id="ARBA00023027"/>
    </source>
</evidence>